<dbReference type="GeneID" id="14309461"/>
<dbReference type="EC" id="3.5.4.28" evidence="4"/>
<feature type="binding site" evidence="4">
    <location>
        <position position="309"/>
    </location>
    <ligand>
        <name>Zn(2+)</name>
        <dbReference type="ChEBI" id="CHEBI:29105"/>
    </ligand>
</feature>
<dbReference type="eggNOG" id="arCOG00695">
    <property type="taxonomic scope" value="Archaea"/>
</dbReference>
<dbReference type="InterPro" id="IPR050287">
    <property type="entry name" value="MTA/SAH_deaminase"/>
</dbReference>
<proteinExistence type="inferred from homology"/>
<feature type="binding site" evidence="4">
    <location>
        <position position="72"/>
    </location>
    <ligand>
        <name>Zn(2+)</name>
        <dbReference type="ChEBI" id="CHEBI:29105"/>
    </ligand>
</feature>
<reference evidence="7" key="1">
    <citation type="submission" date="2011-12" db="EMBL/GenBank/DDBJ databases">
        <title>Complete sequence of Methanoregula formicicum SMSP.</title>
        <authorList>
            <person name="Lucas S."/>
            <person name="Han J."/>
            <person name="Lapidus A."/>
            <person name="Cheng J.-F."/>
            <person name="Goodwin L."/>
            <person name="Pitluck S."/>
            <person name="Peters L."/>
            <person name="Ovchinnikova G."/>
            <person name="Teshima H."/>
            <person name="Detter J.C."/>
            <person name="Han C."/>
            <person name="Tapia R."/>
            <person name="Land M."/>
            <person name="Hauser L."/>
            <person name="Kyrpides N."/>
            <person name="Ivanova N."/>
            <person name="Pagani I."/>
            <person name="Imachi H."/>
            <person name="Tamaki H."/>
            <person name="Sekiguchi Y."/>
            <person name="Kamagata Y."/>
            <person name="Cadillo-Quiroz H."/>
            <person name="Zinder S."/>
            <person name="Liu W.-T."/>
            <person name="Woyke T."/>
        </authorList>
    </citation>
    <scope>NUCLEOTIDE SEQUENCE [LARGE SCALE GENOMIC DNA]</scope>
    <source>
        <strain evidence="7">DSM 22288 / NBRC 105244 / SMSP</strain>
    </source>
</reference>
<comment type="catalytic activity">
    <reaction evidence="4">
        <text>adenosine + H2O + H(+) = inosine + NH4(+)</text>
        <dbReference type="Rhea" id="RHEA:24408"/>
        <dbReference type="ChEBI" id="CHEBI:15377"/>
        <dbReference type="ChEBI" id="CHEBI:15378"/>
        <dbReference type="ChEBI" id="CHEBI:16335"/>
        <dbReference type="ChEBI" id="CHEBI:17596"/>
        <dbReference type="ChEBI" id="CHEBI:28938"/>
        <dbReference type="EC" id="3.5.4.4"/>
    </reaction>
</comment>
<dbReference type="GO" id="GO:0090614">
    <property type="term" value="F:5'-methylthioadenosine deaminase activity"/>
    <property type="evidence" value="ECO:0007669"/>
    <property type="project" value="UniProtKB-EC"/>
</dbReference>
<dbReference type="Gene3D" id="3.20.20.140">
    <property type="entry name" value="Metal-dependent hydrolases"/>
    <property type="match status" value="1"/>
</dbReference>
<dbReference type="UniPathway" id="UPA00315"/>
<comment type="similarity">
    <text evidence="4">Belongs to the metallo-dependent hydrolases superfamily. MTA/SAH deaminase family.</text>
</comment>
<dbReference type="EC" id="3.5.4.41" evidence="4"/>
<dbReference type="PANTHER" id="PTHR43794">
    <property type="entry name" value="AMINOHYDROLASE SSNA-RELATED"/>
    <property type="match status" value="1"/>
</dbReference>
<dbReference type="Gene3D" id="2.30.40.10">
    <property type="entry name" value="Urease, subunit C, domain 1"/>
    <property type="match status" value="1"/>
</dbReference>
<dbReference type="EC" id="3.5.4.31" evidence="4"/>
<feature type="binding site" evidence="4">
    <location>
        <position position="74"/>
    </location>
    <ligand>
        <name>Zn(2+)</name>
        <dbReference type="ChEBI" id="CHEBI:29105"/>
    </ligand>
</feature>
<dbReference type="GO" id="GO:0090613">
    <property type="term" value="F:5'-deoxyadenosine deaminase activity"/>
    <property type="evidence" value="ECO:0007669"/>
    <property type="project" value="UniProtKB-UniRule"/>
</dbReference>
<feature type="domain" description="Amidohydrolase-related" evidence="5">
    <location>
        <begin position="64"/>
        <end position="410"/>
    </location>
</feature>
<comment type="catalytic activity">
    <reaction evidence="4">
        <text>S-methyl-5'-thioadenosine + H2O + H(+) = S-methyl-5'-thioinosine + NH4(+)</text>
        <dbReference type="Rhea" id="RHEA:25025"/>
        <dbReference type="ChEBI" id="CHEBI:15377"/>
        <dbReference type="ChEBI" id="CHEBI:15378"/>
        <dbReference type="ChEBI" id="CHEBI:17509"/>
        <dbReference type="ChEBI" id="CHEBI:28938"/>
        <dbReference type="ChEBI" id="CHEBI:48595"/>
        <dbReference type="EC" id="3.5.4.31"/>
    </reaction>
</comment>
<comment type="miscellaneous">
    <text evidence="4">SAH is a product of SAM methyltransferases and is known to be a feedback inhibitor of these enzymes. As a result of this inhibition, organisms have evolved efficient enzymes to metabolize SAH via different pathways. The pathway found in methanogens differs from the canonical pathway, it uses the deamination of S-adenosyl-L-homocysteine to form S-inosyl-L-homocysteine for the regeneration of SAM from S-adenosyl-L-homocysteine. 5'-deoxyadenosine is a radical SAM enzyme reaction product which strongly inhibits radical SAM enzymes. A pathway for removing this product must be present in methanogens where the MTA/SAH nucleosidase which normally metabolizes this compound is absent.</text>
</comment>
<keyword evidence="2 4" id="KW-0378">Hydrolase</keyword>
<evidence type="ECO:0000256" key="2">
    <source>
        <dbReference type="ARBA" id="ARBA00022801"/>
    </source>
</evidence>
<dbReference type="GO" id="GO:0006556">
    <property type="term" value="P:S-adenosylmethionine biosynthetic process"/>
    <property type="evidence" value="ECO:0007669"/>
    <property type="project" value="UniProtKB-UniRule"/>
</dbReference>
<feature type="binding site" evidence="4">
    <location>
        <position position="309"/>
    </location>
    <ligand>
        <name>substrate</name>
    </ligand>
</feature>
<evidence type="ECO:0000256" key="3">
    <source>
        <dbReference type="ARBA" id="ARBA00022833"/>
    </source>
</evidence>
<dbReference type="PANTHER" id="PTHR43794:SF11">
    <property type="entry name" value="AMIDOHYDROLASE-RELATED DOMAIN-CONTAINING PROTEIN"/>
    <property type="match status" value="1"/>
</dbReference>
<dbReference type="STRING" id="593750.Metfor_2069"/>
<dbReference type="KEGG" id="mfo:Metfor_2069"/>
<dbReference type="AlphaFoldDB" id="L0HJ15"/>
<organism evidence="6 7">
    <name type="scientific">Methanoregula formicica (strain DSM 22288 / NBRC 105244 / SMSP)</name>
    <dbReference type="NCBI Taxonomy" id="593750"/>
    <lineage>
        <taxon>Archaea</taxon>
        <taxon>Methanobacteriati</taxon>
        <taxon>Methanobacteriota</taxon>
        <taxon>Stenosarchaea group</taxon>
        <taxon>Methanomicrobia</taxon>
        <taxon>Methanomicrobiales</taxon>
        <taxon>Methanoregulaceae</taxon>
        <taxon>Methanoregula</taxon>
    </lineage>
</organism>
<dbReference type="FunCoup" id="L0HJ15">
    <property type="interactions" value="29"/>
</dbReference>
<dbReference type="InterPro" id="IPR032466">
    <property type="entry name" value="Metal_Hydrolase"/>
</dbReference>
<feature type="binding site" evidence="4">
    <location>
        <position position="193"/>
    </location>
    <ligand>
        <name>substrate</name>
    </ligand>
</feature>
<feature type="binding site" evidence="4">
    <location>
        <position position="220"/>
    </location>
    <ligand>
        <name>Zn(2+)</name>
        <dbReference type="ChEBI" id="CHEBI:29105"/>
    </ligand>
</feature>
<sequence length="441" mass="47313">MTSDDMDGIFGKNHSLLITNVVVDTKKVDIVIDEKGIITSVGEMAGKAWKGDEDFLIDGNGALALPGLVNTHTHAAMTLLRGYADDMILQDWLSQKIWPLEAHLKPEDIYWATKLACIEMIRSGTTAFNDMYFMMDQAAKAVNETGIRAVLSYGFIDLFNAEKREAECKATENLAAHIKSLDNPRITAAVGPHAIYTVSPEGLKWCAEFAQQQKIGIHIHLSETEKEVTDCVATHGKRPAAHLDSCGILTPRTVAAHCCWLDDAECRLLGERGVSAAHNPVSNMKLATNRAMPYADLKAAGANTCLGTDGCASNNNLDMLEEMKVAAILQKFFWNNPTVLPAPEALAMASANGAKALGLPTGRLVAGVPADIILVSNRDACNIPLHNATSNLVYSTNGGSVETTICNGRVLMLDRGIPDEAYVLNGAAEAAVALVERAQSG</sequence>
<keyword evidence="7" id="KW-1185">Reference proteome</keyword>
<keyword evidence="3 4" id="KW-0862">Zinc</keyword>
<feature type="binding site" evidence="4">
    <location>
        <position position="101"/>
    </location>
    <ligand>
        <name>substrate</name>
    </ligand>
</feature>
<dbReference type="EMBL" id="CP003167">
    <property type="protein sequence ID" value="AGB03079.1"/>
    <property type="molecule type" value="Genomic_DNA"/>
</dbReference>
<protein>
    <recommendedName>
        <fullName evidence="4">5'-deoxyadenosine deaminase</fullName>
        <shortName evidence="4">5'-dA deaminase</shortName>
        <ecNumber evidence="4">3.5.4.41</ecNumber>
    </recommendedName>
    <alternativeName>
        <fullName evidence="4">5'-methylthioadenosine deaminase</fullName>
        <shortName evidence="4">MTA deaminase</shortName>
        <ecNumber evidence="4">3.5.4.31</ecNumber>
    </alternativeName>
    <alternativeName>
        <fullName evidence="4">Adenosine deaminase</fullName>
        <ecNumber evidence="4">3.5.4.4</ecNumber>
    </alternativeName>
    <alternativeName>
        <fullName evidence="4">S-adenosylhomocysteine deaminase</fullName>
        <shortName evidence="4">SAH deaminase</shortName>
        <ecNumber evidence="4">3.5.4.28</ecNumber>
    </alternativeName>
</protein>
<dbReference type="SUPFAM" id="SSF51338">
    <property type="entry name" value="Composite domain of metallo-dependent hydrolases"/>
    <property type="match status" value="1"/>
</dbReference>
<dbReference type="OrthoDB" id="372084at2157"/>
<comment type="catalytic activity">
    <reaction evidence="4">
        <text>S-adenosyl-L-homocysteine + H2O + H(+) = S-inosyl-L-homocysteine + NH4(+)</text>
        <dbReference type="Rhea" id="RHEA:20716"/>
        <dbReference type="ChEBI" id="CHEBI:15377"/>
        <dbReference type="ChEBI" id="CHEBI:15378"/>
        <dbReference type="ChEBI" id="CHEBI:28938"/>
        <dbReference type="ChEBI" id="CHEBI:57856"/>
        <dbReference type="ChEBI" id="CHEBI:57985"/>
        <dbReference type="EC" id="3.5.4.28"/>
    </reaction>
</comment>
<dbReference type="GO" id="GO:0046872">
    <property type="term" value="F:metal ion binding"/>
    <property type="evidence" value="ECO:0007669"/>
    <property type="project" value="UniProtKB-KW"/>
</dbReference>
<gene>
    <name evidence="4" type="primary">dadD</name>
    <name evidence="6" type="ordered locus">Metfor_2069</name>
</gene>
<comment type="function">
    <text evidence="4">Catalyzes the deamination of three SAM-derived enzymatic products, namely 5'-deoxyadenosine, S-adenosyl-L-homocysteine, and 5'-methylthioadenosine, to produce the inosine analogs. Can also deaminate adenosine. The preferred substrate for this enzyme is 5'-deoxyadenosine, but all these substrates are efficiently deaminated. Likely functions in a S-adenosyl-L-methionine (SAM) recycling pathway from S-adenosyl-L-homocysteine (SAH) produced from SAM-dependent methylation reactions. May also be involved in the recycling of 5'-deoxyadenosine, whereupon the 5'-deoxyribose moiety of 5'-deoxyinosine is further metabolized to deoxyhexoses used for the biosynthesis of aromatic amino acids in methanogens.</text>
</comment>
<dbReference type="InterPro" id="IPR006680">
    <property type="entry name" value="Amidohydro-rel"/>
</dbReference>
<evidence type="ECO:0000259" key="5">
    <source>
        <dbReference type="Pfam" id="PF01979"/>
    </source>
</evidence>
<accession>L0HJ15</accession>
<dbReference type="SUPFAM" id="SSF51556">
    <property type="entry name" value="Metallo-dependent hydrolases"/>
    <property type="match status" value="1"/>
</dbReference>
<comment type="pathway">
    <text evidence="4">Amino-acid biosynthesis; S-adenosyl-L-methionine biosynthesis.</text>
</comment>
<evidence type="ECO:0000313" key="6">
    <source>
        <dbReference type="EMBL" id="AGB03079.1"/>
    </source>
</evidence>
<feature type="binding site" evidence="4">
    <location>
        <position position="223"/>
    </location>
    <ligand>
        <name>substrate</name>
    </ligand>
</feature>
<comment type="subunit">
    <text evidence="4">Homotetramer.</text>
</comment>
<name>L0HJ15_METFS</name>
<comment type="catalytic activity">
    <reaction evidence="4">
        <text>5'-deoxyadenosine + H2O + H(+) = 5'-deoxyinosine + NH4(+)</text>
        <dbReference type="Rhea" id="RHEA:42892"/>
        <dbReference type="ChEBI" id="CHEBI:15377"/>
        <dbReference type="ChEBI" id="CHEBI:15378"/>
        <dbReference type="ChEBI" id="CHEBI:17319"/>
        <dbReference type="ChEBI" id="CHEBI:28938"/>
        <dbReference type="ChEBI" id="CHEBI:82775"/>
        <dbReference type="EC" id="3.5.4.41"/>
    </reaction>
</comment>
<evidence type="ECO:0000256" key="4">
    <source>
        <dbReference type="HAMAP-Rule" id="MF_01281"/>
    </source>
</evidence>
<evidence type="ECO:0000313" key="7">
    <source>
        <dbReference type="Proteomes" id="UP000010824"/>
    </source>
</evidence>
<keyword evidence="1 4" id="KW-0479">Metal-binding</keyword>
<dbReference type="InterPro" id="IPR011059">
    <property type="entry name" value="Metal-dep_hydrolase_composite"/>
</dbReference>
<reference evidence="6 7" key="2">
    <citation type="journal article" date="2014" name="Genome Announc.">
        <title>Complete Genome Sequence of Methanoregula formicica SMSPT, a Mesophilic Hydrogenotrophic Methanogen Isolated from a Methanogenic Upflow Anaerobic Sludge Blanket Reactor.</title>
        <authorList>
            <person name="Yamamoto K."/>
            <person name="Tamaki H."/>
            <person name="Cadillo-Quiroz H."/>
            <person name="Imachi H."/>
            <person name="Kyrpides N."/>
            <person name="Woyke T."/>
            <person name="Goodwin L."/>
            <person name="Zinder S.H."/>
            <person name="Kamagata Y."/>
            <person name="Liu W.T."/>
        </authorList>
    </citation>
    <scope>NUCLEOTIDE SEQUENCE [LARGE SCALE GENOMIC DNA]</scope>
    <source>
        <strain evidence="7">DSM 22288 / NBRC 105244 / SMSP</strain>
    </source>
</reference>
<comment type="cofactor">
    <cofactor evidence="4">
        <name>Zn(2+)</name>
        <dbReference type="ChEBI" id="CHEBI:29105"/>
    </cofactor>
    <text evidence="4">Binds 1 zinc ion per subunit.</text>
</comment>
<dbReference type="CDD" id="cd01298">
    <property type="entry name" value="ATZ_TRZ_like"/>
    <property type="match status" value="1"/>
</dbReference>
<dbReference type="InterPro" id="IPR023512">
    <property type="entry name" value="Deaminase_MtaD/DadD"/>
</dbReference>
<dbReference type="HOGENOM" id="CLU_012358_2_1_2"/>
<dbReference type="InParanoid" id="L0HJ15"/>
<dbReference type="EC" id="3.5.4.4" evidence="4"/>
<dbReference type="GO" id="GO:0004000">
    <property type="term" value="F:adenosine deaminase activity"/>
    <property type="evidence" value="ECO:0007669"/>
    <property type="project" value="UniProtKB-UniRule"/>
</dbReference>
<dbReference type="RefSeq" id="WP_015286042.1">
    <property type="nucleotide sequence ID" value="NC_019943.1"/>
</dbReference>
<dbReference type="HAMAP" id="MF_01281">
    <property type="entry name" value="MTA_SAH_deamin"/>
    <property type="match status" value="1"/>
</dbReference>
<dbReference type="Proteomes" id="UP000010824">
    <property type="component" value="Chromosome"/>
</dbReference>
<dbReference type="Pfam" id="PF01979">
    <property type="entry name" value="Amidohydro_1"/>
    <property type="match status" value="1"/>
</dbReference>
<dbReference type="GO" id="GO:0050270">
    <property type="term" value="F:S-adenosylhomocysteine deaminase activity"/>
    <property type="evidence" value="ECO:0007669"/>
    <property type="project" value="UniProtKB-EC"/>
</dbReference>
<dbReference type="FunFam" id="3.20.20.140:FF:000014">
    <property type="entry name" value="5-methylthioadenosine/S-adenosylhomocysteine deaminase"/>
    <property type="match status" value="1"/>
</dbReference>
<comment type="caution">
    <text evidence="4">Lacks conserved residue(s) required for the propagation of feature annotation.</text>
</comment>
<evidence type="ECO:0000256" key="1">
    <source>
        <dbReference type="ARBA" id="ARBA00022723"/>
    </source>
</evidence>